<organism evidence="4 5">
    <name type="scientific">Roseibium porphyridii</name>
    <dbReference type="NCBI Taxonomy" id="2866279"/>
    <lineage>
        <taxon>Bacteria</taxon>
        <taxon>Pseudomonadati</taxon>
        <taxon>Pseudomonadota</taxon>
        <taxon>Alphaproteobacteria</taxon>
        <taxon>Hyphomicrobiales</taxon>
        <taxon>Stappiaceae</taxon>
        <taxon>Roseibium</taxon>
    </lineage>
</organism>
<dbReference type="InterPro" id="IPR011611">
    <property type="entry name" value="PfkB_dom"/>
</dbReference>
<accession>A0ABY8FDI8</accession>
<name>A0ABY8FDI8_9HYPH</name>
<keyword evidence="1" id="KW-0808">Transferase</keyword>
<keyword evidence="5" id="KW-1185">Reference proteome</keyword>
<protein>
    <submittedName>
        <fullName evidence="4">PfkB family carbohydrate kinase</fullName>
    </submittedName>
</protein>
<dbReference type="PANTHER" id="PTHR10584:SF166">
    <property type="entry name" value="RIBOKINASE"/>
    <property type="match status" value="1"/>
</dbReference>
<dbReference type="Proteomes" id="UP001209803">
    <property type="component" value="Chromosome"/>
</dbReference>
<sequence length="307" mass="31815">MSSSSESTVIALGAIHYDTIAHGAEAIRPETSTPARFHAKPGGVATNVARNLAKLGVQTKLIGTVGDDAPAQLLKAQLSDEGIKLFTVDRSGFSTGQYLALHDPDGSLKAACVDDRILSEAPVDLFADIVDRLAAISDDRTIWFLDANLPTQMLVSLASQIQTGMLMANAVSNAKSQRLTPLLSRLDCLFLNRGEAAALTGLPISTDPDETSSALVEAGLKSFVLTDGPASITVSNKGLITRLAPAKTDVTDVTGAGDALTAASLAAISKGHALEEAVTFGLKAATLTLASTGALAESLSWETLVDF</sequence>
<keyword evidence="2 4" id="KW-0418">Kinase</keyword>
<dbReference type="Pfam" id="PF00294">
    <property type="entry name" value="PfkB"/>
    <property type="match status" value="1"/>
</dbReference>
<evidence type="ECO:0000256" key="2">
    <source>
        <dbReference type="ARBA" id="ARBA00022777"/>
    </source>
</evidence>
<dbReference type="GO" id="GO:0016301">
    <property type="term" value="F:kinase activity"/>
    <property type="evidence" value="ECO:0007669"/>
    <property type="project" value="UniProtKB-KW"/>
</dbReference>
<gene>
    <name evidence="4" type="ORF">K1718_11325</name>
</gene>
<evidence type="ECO:0000259" key="3">
    <source>
        <dbReference type="Pfam" id="PF00294"/>
    </source>
</evidence>
<dbReference type="PROSITE" id="PS00583">
    <property type="entry name" value="PFKB_KINASES_1"/>
    <property type="match status" value="1"/>
</dbReference>
<evidence type="ECO:0000313" key="4">
    <source>
        <dbReference type="EMBL" id="WFE91920.1"/>
    </source>
</evidence>
<dbReference type="RefSeq" id="WP_265684469.1">
    <property type="nucleotide sequence ID" value="NZ_CP120863.1"/>
</dbReference>
<reference evidence="4 5" key="1">
    <citation type="submission" date="2023-03" db="EMBL/GenBank/DDBJ databases">
        <title>Roseibium porphyridii sp. nov. and Roseibium rhodosorbium sp. nov. isolated from marine algae, Porphyridium cruentum and Rhodosorus marinus, respectively.</title>
        <authorList>
            <person name="Lee M.W."/>
            <person name="Choi B.J."/>
            <person name="Lee J.K."/>
            <person name="Choi D.G."/>
            <person name="Baek J.H."/>
            <person name="Bayburt H."/>
            <person name="Kim J.M."/>
            <person name="Han D.M."/>
            <person name="Kim K.H."/>
            <person name="Jeon C.O."/>
        </authorList>
    </citation>
    <scope>NUCLEOTIDE SEQUENCE [LARGE SCALE GENOMIC DNA]</scope>
    <source>
        <strain evidence="4 5">KMA01</strain>
    </source>
</reference>
<dbReference type="Gene3D" id="3.40.1190.20">
    <property type="match status" value="1"/>
</dbReference>
<dbReference type="InterPro" id="IPR029056">
    <property type="entry name" value="Ribokinase-like"/>
</dbReference>
<dbReference type="PANTHER" id="PTHR10584">
    <property type="entry name" value="SUGAR KINASE"/>
    <property type="match status" value="1"/>
</dbReference>
<evidence type="ECO:0000256" key="1">
    <source>
        <dbReference type="ARBA" id="ARBA00022679"/>
    </source>
</evidence>
<dbReference type="InterPro" id="IPR002173">
    <property type="entry name" value="Carboh/pur_kinase_PfkB_CS"/>
</dbReference>
<dbReference type="SUPFAM" id="SSF53613">
    <property type="entry name" value="Ribokinase-like"/>
    <property type="match status" value="1"/>
</dbReference>
<dbReference type="EMBL" id="CP120863">
    <property type="protein sequence ID" value="WFE91920.1"/>
    <property type="molecule type" value="Genomic_DNA"/>
</dbReference>
<feature type="domain" description="Carbohydrate kinase PfkB" evidence="3">
    <location>
        <begin position="9"/>
        <end position="296"/>
    </location>
</feature>
<evidence type="ECO:0000313" key="5">
    <source>
        <dbReference type="Proteomes" id="UP001209803"/>
    </source>
</evidence>
<proteinExistence type="predicted"/>